<dbReference type="InterPro" id="IPR016181">
    <property type="entry name" value="Acyl_CoA_acyltransferase"/>
</dbReference>
<dbReference type="CDD" id="cd04301">
    <property type="entry name" value="NAT_SF"/>
    <property type="match status" value="1"/>
</dbReference>
<comment type="caution">
    <text evidence="2">The sequence shown here is derived from an EMBL/GenBank/DDBJ whole genome shotgun (WGS) entry which is preliminary data.</text>
</comment>
<keyword evidence="3" id="KW-1185">Reference proteome</keyword>
<dbReference type="Pfam" id="PF00583">
    <property type="entry name" value="Acetyltransf_1"/>
    <property type="match status" value="1"/>
</dbReference>
<feature type="domain" description="N-acetyltransferase" evidence="1">
    <location>
        <begin position="1"/>
        <end position="163"/>
    </location>
</feature>
<dbReference type="InterPro" id="IPR000182">
    <property type="entry name" value="GNAT_dom"/>
</dbReference>
<dbReference type="RefSeq" id="WP_196270024.1">
    <property type="nucleotide sequence ID" value="NZ_JADQDO010000001.1"/>
</dbReference>
<organism evidence="2 3">
    <name type="scientific">Microvirga alba</name>
    <dbReference type="NCBI Taxonomy" id="2791025"/>
    <lineage>
        <taxon>Bacteria</taxon>
        <taxon>Pseudomonadati</taxon>
        <taxon>Pseudomonadota</taxon>
        <taxon>Alphaproteobacteria</taxon>
        <taxon>Hyphomicrobiales</taxon>
        <taxon>Methylobacteriaceae</taxon>
        <taxon>Microvirga</taxon>
    </lineage>
</organism>
<sequence>MPWRLMTTQDLDQVKGLADRIHLAHPEDMEVLAERQRIYPDGCYVLSERNALIGYALTHPWRYGEPPPLNSRLGVMPNPATTYYVHDVALLPEGRGKGYAVQAGELLARHARAAGFSNMSLVAVNKSQEFWERLGFRVTRVPGLDAKLLSYGTDAVMMVRDLDPSGG</sequence>
<accession>A0A931FLE1</accession>
<dbReference type="SUPFAM" id="SSF55729">
    <property type="entry name" value="Acyl-CoA N-acyltransferases (Nat)"/>
    <property type="match status" value="1"/>
</dbReference>
<name>A0A931FLE1_9HYPH</name>
<evidence type="ECO:0000313" key="3">
    <source>
        <dbReference type="Proteomes" id="UP000599312"/>
    </source>
</evidence>
<reference evidence="2" key="1">
    <citation type="submission" date="2020-11" db="EMBL/GenBank/DDBJ databases">
        <authorList>
            <person name="Kim M.K."/>
        </authorList>
    </citation>
    <scope>NUCLEOTIDE SEQUENCE</scope>
    <source>
        <strain evidence="2">BT350</strain>
    </source>
</reference>
<dbReference type="Gene3D" id="3.40.630.30">
    <property type="match status" value="1"/>
</dbReference>
<proteinExistence type="predicted"/>
<evidence type="ECO:0000313" key="2">
    <source>
        <dbReference type="EMBL" id="MBF9232039.1"/>
    </source>
</evidence>
<protein>
    <submittedName>
        <fullName evidence="2">GNAT family N-acetyltransferase</fullName>
    </submittedName>
</protein>
<evidence type="ECO:0000259" key="1">
    <source>
        <dbReference type="PROSITE" id="PS51186"/>
    </source>
</evidence>
<dbReference type="Proteomes" id="UP000599312">
    <property type="component" value="Unassembled WGS sequence"/>
</dbReference>
<dbReference type="EMBL" id="JADQDO010000001">
    <property type="protein sequence ID" value="MBF9232039.1"/>
    <property type="molecule type" value="Genomic_DNA"/>
</dbReference>
<dbReference type="AlphaFoldDB" id="A0A931FLE1"/>
<gene>
    <name evidence="2" type="ORF">I2H38_01465</name>
</gene>
<dbReference type="PROSITE" id="PS51186">
    <property type="entry name" value="GNAT"/>
    <property type="match status" value="1"/>
</dbReference>
<dbReference type="GO" id="GO:0016747">
    <property type="term" value="F:acyltransferase activity, transferring groups other than amino-acyl groups"/>
    <property type="evidence" value="ECO:0007669"/>
    <property type="project" value="InterPro"/>
</dbReference>